<name>A0A4V3XJT7_9RHOB</name>
<gene>
    <name evidence="1" type="ORF">E4Z66_19030</name>
</gene>
<proteinExistence type="predicted"/>
<protein>
    <submittedName>
        <fullName evidence="1">Uncharacterized protein</fullName>
    </submittedName>
</protein>
<keyword evidence="2" id="KW-1185">Reference proteome</keyword>
<dbReference type="Proteomes" id="UP000306602">
    <property type="component" value="Unassembled WGS sequence"/>
</dbReference>
<reference evidence="1 2" key="1">
    <citation type="submission" date="2019-04" db="EMBL/GenBank/DDBJ databases">
        <title>Shimia ponticola sp. nov., isolated from seawater.</title>
        <authorList>
            <person name="Kim Y.-O."/>
            <person name="Yoon J.-H."/>
        </authorList>
    </citation>
    <scope>NUCLEOTIDE SEQUENCE [LARGE SCALE GENOMIC DNA]</scope>
    <source>
        <strain evidence="1 2">MYP11</strain>
    </source>
</reference>
<dbReference type="OrthoDB" id="7857785at2"/>
<evidence type="ECO:0000313" key="2">
    <source>
        <dbReference type="Proteomes" id="UP000306602"/>
    </source>
</evidence>
<dbReference type="RefSeq" id="WP_136464675.1">
    <property type="nucleotide sequence ID" value="NZ_SRKY01000007.1"/>
</dbReference>
<dbReference type="EMBL" id="SRKY01000007">
    <property type="protein sequence ID" value="THH34293.1"/>
    <property type="molecule type" value="Genomic_DNA"/>
</dbReference>
<organism evidence="1 2">
    <name type="scientific">Aliishimia ponticola</name>
    <dbReference type="NCBI Taxonomy" id="2499833"/>
    <lineage>
        <taxon>Bacteria</taxon>
        <taxon>Pseudomonadati</taxon>
        <taxon>Pseudomonadota</taxon>
        <taxon>Alphaproteobacteria</taxon>
        <taxon>Rhodobacterales</taxon>
        <taxon>Paracoccaceae</taxon>
        <taxon>Aliishimia</taxon>
    </lineage>
</organism>
<evidence type="ECO:0000313" key="1">
    <source>
        <dbReference type="EMBL" id="THH34293.1"/>
    </source>
</evidence>
<sequence length="108" mass="12242">MHPLIYSCKLTQTPSNLARFRLRPGDTLSVSLADDHVAMLARPRDWASRLIGSGPRPIGRITPEHEARLRPFVEEGHHMRIRVVDIEGFIDRPKGVSVSVWVDGMTYK</sequence>
<dbReference type="AlphaFoldDB" id="A0A4V3XJT7"/>
<accession>A0A4V3XJT7</accession>
<comment type="caution">
    <text evidence="1">The sequence shown here is derived from an EMBL/GenBank/DDBJ whole genome shotgun (WGS) entry which is preliminary data.</text>
</comment>